<dbReference type="RefSeq" id="WP_120691662.1">
    <property type="nucleotide sequence ID" value="NZ_RBNH01000003.1"/>
</dbReference>
<feature type="transmembrane region" description="Helical" evidence="1">
    <location>
        <begin position="152"/>
        <end position="176"/>
    </location>
</feature>
<keyword evidence="1" id="KW-0812">Transmembrane</keyword>
<name>A0A3B0G6I0_PSEPS</name>
<organism evidence="2 3">
    <name type="scientific">Pseudarthrobacter phenanthrenivorans</name>
    <name type="common">Arthrobacter phenanthrenivorans</name>
    <dbReference type="NCBI Taxonomy" id="361575"/>
    <lineage>
        <taxon>Bacteria</taxon>
        <taxon>Bacillati</taxon>
        <taxon>Actinomycetota</taxon>
        <taxon>Actinomycetes</taxon>
        <taxon>Micrococcales</taxon>
        <taxon>Micrococcaceae</taxon>
        <taxon>Pseudarthrobacter</taxon>
    </lineage>
</organism>
<feature type="transmembrane region" description="Helical" evidence="1">
    <location>
        <begin position="122"/>
        <end position="146"/>
    </location>
</feature>
<dbReference type="Proteomes" id="UP000273159">
    <property type="component" value="Unassembled WGS sequence"/>
</dbReference>
<gene>
    <name evidence="2" type="ORF">D7Z96_04290</name>
</gene>
<protein>
    <submittedName>
        <fullName evidence="2">DUF998 domain-containing protein</fullName>
    </submittedName>
</protein>
<feature type="transmembrane region" description="Helical" evidence="1">
    <location>
        <begin position="183"/>
        <end position="205"/>
    </location>
</feature>
<evidence type="ECO:0000256" key="1">
    <source>
        <dbReference type="SAM" id="Phobius"/>
    </source>
</evidence>
<dbReference type="InterPro" id="IPR009339">
    <property type="entry name" value="DUF998"/>
</dbReference>
<comment type="caution">
    <text evidence="2">The sequence shown here is derived from an EMBL/GenBank/DDBJ whole genome shotgun (WGS) entry which is preliminary data.</text>
</comment>
<reference evidence="2 3" key="1">
    <citation type="submission" date="2018-10" db="EMBL/GenBank/DDBJ databases">
        <title>Genome-guide identification and characterization of bacteria that degrade polycyclic aromatic hydrocarbons and resist hexavalent chromium simultaneously.</title>
        <authorList>
            <person name="Feng H."/>
        </authorList>
    </citation>
    <scope>NUCLEOTIDE SEQUENCE [LARGE SCALE GENOMIC DNA]</scope>
    <source>
        <strain evidence="2 3">J015</strain>
    </source>
</reference>
<keyword evidence="1" id="KW-1133">Transmembrane helix</keyword>
<proteinExistence type="predicted"/>
<accession>A0A3B0G6I0</accession>
<feature type="transmembrane region" description="Helical" evidence="1">
    <location>
        <begin position="217"/>
        <end position="234"/>
    </location>
</feature>
<evidence type="ECO:0000313" key="2">
    <source>
        <dbReference type="EMBL" id="RKO25977.1"/>
    </source>
</evidence>
<dbReference type="AlphaFoldDB" id="A0A3B0G6I0"/>
<dbReference type="Pfam" id="PF06197">
    <property type="entry name" value="DUF998"/>
    <property type="match status" value="1"/>
</dbReference>
<reference evidence="3" key="2">
    <citation type="submission" date="2018-10" db="EMBL/GenBank/DDBJ databases">
        <authorList>
            <person name="Wang Y."/>
            <person name="Wang J."/>
            <person name="Yang X."/>
            <person name="Wang Z."/>
            <person name="Huang Y."/>
        </authorList>
    </citation>
    <scope>NUCLEOTIDE SEQUENCE [LARGE SCALE GENOMIC DNA]</scope>
    <source>
        <strain evidence="3">J015</strain>
    </source>
</reference>
<feature type="transmembrane region" description="Helical" evidence="1">
    <location>
        <begin position="87"/>
        <end position="110"/>
    </location>
</feature>
<keyword evidence="1" id="KW-0472">Membrane</keyword>
<dbReference type="EMBL" id="RBNH01000003">
    <property type="protein sequence ID" value="RKO25977.1"/>
    <property type="molecule type" value="Genomic_DNA"/>
</dbReference>
<sequence length="272" mass="28515">MSSAPSAAPAAAFIPDTVSTRQYIGAWSVLSVLQYFAAEAAVIGAWAGPKPYDLRTGYISDLGALNCGVFDGREVCSPLNWLMNASFVVQGLGMLLGALLLSSGLLCVAARSDLRLQPRRKPWLAAVWVRILTGTAGAGTVIVGLVPEDAGSGWHIAGAVMYFLAGAAALLVLGILWLRKTNFAWFILVCGAVSLAALATGGLTGMDVPEPGTLERLMGYPVTLGMATAGLVIARQVHRHRKEVRAGRSSARRFGFAGAEEDSGGTRQQAQD</sequence>
<evidence type="ECO:0000313" key="3">
    <source>
        <dbReference type="Proteomes" id="UP000273159"/>
    </source>
</evidence>